<feature type="domain" description="Sortilin N-terminal" evidence="3">
    <location>
        <begin position="142"/>
        <end position="266"/>
    </location>
</feature>
<accession>H5SFE9</accession>
<dbReference type="EMBL" id="AP011702">
    <property type="protein sequence ID" value="BAL54885.1"/>
    <property type="molecule type" value="Genomic_DNA"/>
</dbReference>
<keyword evidence="2" id="KW-0175">Coiled coil</keyword>
<evidence type="ECO:0000256" key="2">
    <source>
        <dbReference type="SAM" id="Coils"/>
    </source>
</evidence>
<reference evidence="4" key="2">
    <citation type="journal article" date="2012" name="PLoS ONE">
        <title>A Deeply Branching Thermophilic Bacterium with an Ancient Acetyl-CoA Pathway Dominates a Subsurface Ecosystem.</title>
        <authorList>
            <person name="Takami H."/>
            <person name="Noguchi H."/>
            <person name="Takaki Y."/>
            <person name="Uchiyama I."/>
            <person name="Toyoda A."/>
            <person name="Nishi S."/>
            <person name="Chee G.-J."/>
            <person name="Arai W."/>
            <person name="Nunoura T."/>
            <person name="Itoh T."/>
            <person name="Hattori M."/>
            <person name="Takai K."/>
        </authorList>
    </citation>
    <scope>NUCLEOTIDE SEQUENCE</scope>
</reference>
<dbReference type="AlphaFoldDB" id="H5SFE9"/>
<dbReference type="InterPro" id="IPR015943">
    <property type="entry name" value="WD40/YVTN_repeat-like_dom_sf"/>
</dbReference>
<evidence type="ECO:0000259" key="3">
    <source>
        <dbReference type="Pfam" id="PF15902"/>
    </source>
</evidence>
<organism evidence="4">
    <name type="scientific">uncultured Acidobacteriota bacterium</name>
    <dbReference type="NCBI Taxonomy" id="171953"/>
    <lineage>
        <taxon>Bacteria</taxon>
        <taxon>Pseudomonadati</taxon>
        <taxon>Acidobacteriota</taxon>
        <taxon>environmental samples</taxon>
    </lineage>
</organism>
<keyword evidence="1" id="KW-0677">Repeat</keyword>
<sequence>MRIMLMTLRRWVTAFVLFVLAISGASPIFSGSVLSAAQDRASRFDPKLYHAMQWRLIGPFRGGRVTAVAGVPSQPMTFYMGATGGGVWKTEDGGLTWRNISDGYFKTGSIGAIAVAESDPNVIYVGTGEACPRGNVSHGDGVYKSTDGGRTWVNVGLRDTRHIARIRIHPQNPDLVYVAALGHVFGPNEERGIFRSKDGGKTWEKVLFVDDKAGAIDLALDPTNPRILYAAFWQVLRQPWALISGGPGSGLYKTTDGGDTWTKLTTGLPQGIKGRIGVAVSPARPDRVWAIVEAEDGGVFRSDDGGRSWRLVNKERKLRQRAWYYSHIYADPKDPDTVYVLNVQFFKSIDGGRTFDITIRAPHGDHHDLWINPNNPQIMINGNDGGANVTFNGGQTWSPQSNQPTAQFYRVAVDNRFPYYVYGAQQDNTTVAIASRTTGPGIDRPDWYPVGGGESGYVIPHPQDPNIVYAGSYGGLITRYDHRTRQARNITAWPQTAVGEAAKNLKYRFQWNAPILLSPHDPKVIYHAAQVLLRSTDEGQTWQEISPDLTRNDKSKQEYSGGPITRDNTGVEVYGTIFALAESPRQAGVIWAGTDDGLVWVTRTGGKNWENVTPRELPEWGTVNTIEASPHDPATAYIAVHRYRLDDYRPYIFKTNDYGKTWKKIVRGLPENDFVRVVREDPVRRGLLYAGTETGVYVSFDDGETWQSLQLNLPVVPIHDLVVKDTDLIAATHGRSFWILDDLTPLRELTEAVARADVHLFTPRPTYRLEGGSAEIPGLGKNPPNGVIVYYYFAQKPEGEVTLEFLDARGRVIRTFSSRARPAEAPPEPMAEFFGQAPPQERVPAEVGMNRFVWDLRYPDPVRVPGAVTWGSARGPKVVPGAYQVRLIVGGQTLVRSFEVRKDPRVTTTQEEFQEQFDLLLQIRDAISDVHDAVNRIRDVKRQLEELTKRLSDHPQGRALVETGRALQQRLARLEEELIQTRNEAPQDPLNFPPKLNNQLITLYGVVASADARPTAAARARWEELKAQVARQLGDLQQVLERDLAELNRRMREVGISPLFVAAPRR</sequence>
<proteinExistence type="predicted"/>
<dbReference type="Pfam" id="PF15902">
    <property type="entry name" value="Sortilin-Vps10"/>
    <property type="match status" value="1"/>
</dbReference>
<evidence type="ECO:0000313" key="4">
    <source>
        <dbReference type="EMBL" id="BAL54885.1"/>
    </source>
</evidence>
<dbReference type="PANTHER" id="PTHR43739:SF5">
    <property type="entry name" value="EXO-ALPHA-SIALIDASE"/>
    <property type="match status" value="1"/>
</dbReference>
<name>H5SFE9_9BACT</name>
<protein>
    <submittedName>
        <fullName evidence="4">Glycosyl hydrolase</fullName>
    </submittedName>
</protein>
<dbReference type="SUPFAM" id="SSF50939">
    <property type="entry name" value="Sialidases"/>
    <property type="match status" value="1"/>
</dbReference>
<feature type="coiled-coil region" evidence="2">
    <location>
        <begin position="930"/>
        <end position="984"/>
    </location>
</feature>
<gene>
    <name evidence="4" type="ORF">HGMM_F21E04C23</name>
</gene>
<dbReference type="InterPro" id="IPR036278">
    <property type="entry name" value="Sialidase_sf"/>
</dbReference>
<dbReference type="GO" id="GO:0010411">
    <property type="term" value="P:xyloglucan metabolic process"/>
    <property type="evidence" value="ECO:0007669"/>
    <property type="project" value="TreeGrafter"/>
</dbReference>
<keyword evidence="4" id="KW-0378">Hydrolase</keyword>
<dbReference type="InterPro" id="IPR031778">
    <property type="entry name" value="Sortilin_N"/>
</dbReference>
<dbReference type="Gene3D" id="2.130.10.10">
    <property type="entry name" value="YVTN repeat-like/Quinoprotein amine dehydrogenase"/>
    <property type="match status" value="4"/>
</dbReference>
<evidence type="ECO:0000256" key="1">
    <source>
        <dbReference type="ARBA" id="ARBA00022737"/>
    </source>
</evidence>
<dbReference type="InterPro" id="IPR052025">
    <property type="entry name" value="Xyloglucanase_GH74"/>
</dbReference>
<dbReference type="CDD" id="cd15482">
    <property type="entry name" value="Sialidase_non-viral"/>
    <property type="match status" value="2"/>
</dbReference>
<reference evidence="4" key="1">
    <citation type="journal article" date="2005" name="Environ. Microbiol.">
        <title>Genetic and functional properties of uncultivated thermophilic crenarchaeotes from a subsurface gold mine as revealed by analysis of genome fragments.</title>
        <authorList>
            <person name="Nunoura T."/>
            <person name="Hirayama H."/>
            <person name="Takami H."/>
            <person name="Oida H."/>
            <person name="Nishi S."/>
            <person name="Shimamura S."/>
            <person name="Suzuki Y."/>
            <person name="Inagaki F."/>
            <person name="Takai K."/>
            <person name="Nealson K.H."/>
            <person name="Horikoshi K."/>
        </authorList>
    </citation>
    <scope>NUCLEOTIDE SEQUENCE</scope>
</reference>
<dbReference type="PANTHER" id="PTHR43739">
    <property type="entry name" value="XYLOGLUCANASE (EUROFUNG)"/>
    <property type="match status" value="1"/>
</dbReference>
<dbReference type="GO" id="GO:0016787">
    <property type="term" value="F:hydrolase activity"/>
    <property type="evidence" value="ECO:0007669"/>
    <property type="project" value="UniProtKB-KW"/>
</dbReference>
<dbReference type="SUPFAM" id="SSF110296">
    <property type="entry name" value="Oligoxyloglucan reducing end-specific cellobiohydrolase"/>
    <property type="match status" value="1"/>
</dbReference>